<feature type="binding site" evidence="3">
    <location>
        <position position="329"/>
    </location>
    <ligand>
        <name>Zn(2+)</name>
        <dbReference type="ChEBI" id="CHEBI:29105"/>
    </ligand>
</feature>
<dbReference type="Gene3D" id="1.50.10.10">
    <property type="match status" value="1"/>
</dbReference>
<dbReference type="SUPFAM" id="SSF158745">
    <property type="entry name" value="LanC-like"/>
    <property type="match status" value="1"/>
</dbReference>
<dbReference type="SMART" id="SM01260">
    <property type="entry name" value="LANC_like"/>
    <property type="match status" value="1"/>
</dbReference>
<dbReference type="InterPro" id="IPR007822">
    <property type="entry name" value="LANC-like"/>
</dbReference>
<dbReference type="GO" id="GO:0005886">
    <property type="term" value="C:plasma membrane"/>
    <property type="evidence" value="ECO:0007669"/>
    <property type="project" value="TreeGrafter"/>
</dbReference>
<name>A0A914XB79_9BILA</name>
<evidence type="ECO:0000256" key="2">
    <source>
        <dbReference type="ARBA" id="ARBA00069999"/>
    </source>
</evidence>
<protein>
    <recommendedName>
        <fullName evidence="2">LanC-like protein 3 homolog</fullName>
    </recommendedName>
</protein>
<dbReference type="AlphaFoldDB" id="A0A914XB79"/>
<evidence type="ECO:0000256" key="3">
    <source>
        <dbReference type="PIRSR" id="PIRSR607822-1"/>
    </source>
</evidence>
<proteinExistence type="inferred from homology"/>
<comment type="similarity">
    <text evidence="1">Belongs to the LanC-like protein family.</text>
</comment>
<reference evidence="5" key="1">
    <citation type="submission" date="2022-11" db="UniProtKB">
        <authorList>
            <consortium name="WormBaseParasite"/>
        </authorList>
    </citation>
    <scope>IDENTIFICATION</scope>
</reference>
<evidence type="ECO:0000313" key="4">
    <source>
        <dbReference type="Proteomes" id="UP000887566"/>
    </source>
</evidence>
<dbReference type="Pfam" id="PF05147">
    <property type="entry name" value="LANC_like"/>
    <property type="match status" value="1"/>
</dbReference>
<dbReference type="GO" id="GO:0005975">
    <property type="term" value="P:carbohydrate metabolic process"/>
    <property type="evidence" value="ECO:0007669"/>
    <property type="project" value="InterPro"/>
</dbReference>
<evidence type="ECO:0000256" key="1">
    <source>
        <dbReference type="ARBA" id="ARBA00007179"/>
    </source>
</evidence>
<accession>A0A914XB79</accession>
<dbReference type="InterPro" id="IPR012341">
    <property type="entry name" value="6hp_glycosidase-like_sf"/>
</dbReference>
<dbReference type="PANTHER" id="PTHR12736">
    <property type="entry name" value="LANC-LIKE PROTEIN"/>
    <property type="match status" value="1"/>
</dbReference>
<dbReference type="GO" id="GO:0031179">
    <property type="term" value="P:peptide modification"/>
    <property type="evidence" value="ECO:0007669"/>
    <property type="project" value="InterPro"/>
</dbReference>
<dbReference type="WBParaSite" id="PSAMB.scaffold71size86828.g1624.t1">
    <property type="protein sequence ID" value="PSAMB.scaffold71size86828.g1624.t1"/>
    <property type="gene ID" value="PSAMB.scaffold71size86828.g1624"/>
</dbReference>
<feature type="binding site" evidence="3">
    <location>
        <position position="283"/>
    </location>
    <ligand>
        <name>Zn(2+)</name>
        <dbReference type="ChEBI" id="CHEBI:29105"/>
    </ligand>
</feature>
<dbReference type="PANTHER" id="PTHR12736:SF7">
    <property type="entry name" value="LANC-LIKE PROTEIN 3"/>
    <property type="match status" value="1"/>
</dbReference>
<dbReference type="GO" id="GO:0046872">
    <property type="term" value="F:metal ion binding"/>
    <property type="evidence" value="ECO:0007669"/>
    <property type="project" value="UniProtKB-KW"/>
</dbReference>
<dbReference type="PRINTS" id="PR01951">
    <property type="entry name" value="LANCEUKARYTE"/>
</dbReference>
<keyword evidence="3" id="KW-0479">Metal-binding</keyword>
<keyword evidence="3" id="KW-0862">Zinc</keyword>
<dbReference type="FunFam" id="1.50.10.10:FF:000012">
    <property type="entry name" value="LanC-like protein 3"/>
    <property type="match status" value="1"/>
</dbReference>
<feature type="binding site" evidence="3">
    <location>
        <position position="330"/>
    </location>
    <ligand>
        <name>Zn(2+)</name>
        <dbReference type="ChEBI" id="CHEBI:29105"/>
    </ligand>
</feature>
<dbReference type="Proteomes" id="UP000887566">
    <property type="component" value="Unplaced"/>
</dbReference>
<organism evidence="4 5">
    <name type="scientific">Plectus sambesii</name>
    <dbReference type="NCBI Taxonomy" id="2011161"/>
    <lineage>
        <taxon>Eukaryota</taxon>
        <taxon>Metazoa</taxon>
        <taxon>Ecdysozoa</taxon>
        <taxon>Nematoda</taxon>
        <taxon>Chromadorea</taxon>
        <taxon>Plectida</taxon>
        <taxon>Plectina</taxon>
        <taxon>Plectoidea</taxon>
        <taxon>Plectidae</taxon>
        <taxon>Plectus</taxon>
    </lineage>
</organism>
<dbReference type="CDD" id="cd04794">
    <property type="entry name" value="euk_LANCL"/>
    <property type="match status" value="1"/>
</dbReference>
<evidence type="ECO:0000313" key="5">
    <source>
        <dbReference type="WBParaSite" id="PSAMB.scaffold71size86828.g1624.t1"/>
    </source>
</evidence>
<sequence length="409" mass="44788">MPARYFVNRCLSSIPNAGQPISAEWIQQTIAAIVPPLSAARQTKDDCDGGIYVGLSGIAYGLWYAAGQLPNEQRTPVLAEARTLSEFHMKNRSNKRDEESMFLLGNAGLYAVSALIRSAMDDAEGSRQMVERYAACADSILPLDYLPKGGDEILVGRAGYLFGLLNLRLKLNTAVISDDKLRAVLKSVVDSGRAYAKKRRFKCPLMYSYHGAEYLGAAHGLAGILQSLISFPEQLHTVDAEAFNDVRASVDWLLGLQTANGNFPPAVDDIGTAPNDDELVHWCHGAPGVVQLLARAFLVWKDAKYLAACRSCCELIWQKGLLKKGPGVCHGVAGNGYAFLLLYQLTGEEMYLDRARVFAEFLDTQEFVNGARTPDAPLSLYEGWAGTLCYFADLSQPSKAEFPLFPVIF</sequence>
<keyword evidence="4" id="KW-1185">Reference proteome</keyword>
<dbReference type="InterPro" id="IPR020464">
    <property type="entry name" value="LanC-like_prot_euk"/>
</dbReference>
<dbReference type="PRINTS" id="PR01950">
    <property type="entry name" value="LANCSUPER"/>
</dbReference>